<dbReference type="Proteomes" id="UP001407405">
    <property type="component" value="Unassembled WGS sequence"/>
</dbReference>
<reference evidence="2 3" key="1">
    <citation type="submission" date="2024-04" db="EMBL/GenBank/DDBJ databases">
        <title>Genome sequencing and metabolic network reconstruction of aminoacids and betaine degradation by Anoxynatronum sibiricum.</title>
        <authorList>
            <person name="Detkova E.N."/>
            <person name="Boltjanskaja Y.V."/>
            <person name="Mardanov A.V."/>
            <person name="Kevbrin V."/>
        </authorList>
    </citation>
    <scope>NUCLEOTIDE SEQUENCE [LARGE SCALE GENOMIC DNA]</scope>
    <source>
        <strain evidence="2 3">Z-7981</strain>
    </source>
</reference>
<evidence type="ECO:0008006" key="4">
    <source>
        <dbReference type="Google" id="ProtNLM"/>
    </source>
</evidence>
<evidence type="ECO:0000256" key="1">
    <source>
        <dbReference type="SAM" id="Phobius"/>
    </source>
</evidence>
<accession>A0ABU9VV22</accession>
<keyword evidence="1" id="KW-1133">Transmembrane helix</keyword>
<organism evidence="2 3">
    <name type="scientific">Anoxynatronum sibiricum</name>
    <dbReference type="NCBI Taxonomy" id="210623"/>
    <lineage>
        <taxon>Bacteria</taxon>
        <taxon>Bacillati</taxon>
        <taxon>Bacillota</taxon>
        <taxon>Clostridia</taxon>
        <taxon>Eubacteriales</taxon>
        <taxon>Clostridiaceae</taxon>
        <taxon>Anoxynatronum</taxon>
    </lineage>
</organism>
<feature type="transmembrane region" description="Helical" evidence="1">
    <location>
        <begin position="97"/>
        <end position="117"/>
    </location>
</feature>
<feature type="transmembrane region" description="Helical" evidence="1">
    <location>
        <begin position="156"/>
        <end position="177"/>
    </location>
</feature>
<gene>
    <name evidence="2" type="ORF">AAIG11_11080</name>
</gene>
<evidence type="ECO:0000313" key="2">
    <source>
        <dbReference type="EMBL" id="MEN1761022.1"/>
    </source>
</evidence>
<dbReference type="RefSeq" id="WP_343186341.1">
    <property type="nucleotide sequence ID" value="NZ_JBCITM010000011.1"/>
</dbReference>
<keyword evidence="1" id="KW-0472">Membrane</keyword>
<feature type="transmembrane region" description="Helical" evidence="1">
    <location>
        <begin position="12"/>
        <end position="32"/>
    </location>
</feature>
<proteinExistence type="predicted"/>
<dbReference type="EMBL" id="JBCITM010000011">
    <property type="protein sequence ID" value="MEN1761022.1"/>
    <property type="molecule type" value="Genomic_DNA"/>
</dbReference>
<protein>
    <recommendedName>
        <fullName evidence="4">MotA/TolQ/ExbB proton channel domain-containing protein</fullName>
    </recommendedName>
</protein>
<sequence length="316" mass="35241">MNILSQLNPFAVIIILFILTVFFSSLVISVTIRSKYRQLGESLQQLKDGRTGHPVLQGILDSYCTAAKGNHHEVNTQAIIERHFNHDFRSLNLGERFVKTSVSLMIILGLLGTFYGLTLSIGNLVELLSAGQHTEMLTSMDSIIGGLIDSVRGMSVAFVTSLFAIACAILLTLFSVFSHIETAREKLFVDVEEYLDNVVALQISKEVDSEYEILNQALKSTLDDFSHNMEKSFAYVVESFQGPLTAATAEIGNASDQLLKSIALFDRSLSNFRENTRDFSEFNHHLRTNIDRMNVGFADLTETLKETTRRNSDTSV</sequence>
<keyword evidence="3" id="KW-1185">Reference proteome</keyword>
<name>A0ABU9VV22_9CLOT</name>
<evidence type="ECO:0000313" key="3">
    <source>
        <dbReference type="Proteomes" id="UP001407405"/>
    </source>
</evidence>
<keyword evidence="1" id="KW-0812">Transmembrane</keyword>
<comment type="caution">
    <text evidence="2">The sequence shown here is derived from an EMBL/GenBank/DDBJ whole genome shotgun (WGS) entry which is preliminary data.</text>
</comment>